<evidence type="ECO:0000256" key="4">
    <source>
        <dbReference type="ARBA" id="ARBA00022618"/>
    </source>
</evidence>
<evidence type="ECO:0000256" key="6">
    <source>
        <dbReference type="ARBA" id="ARBA00023306"/>
    </source>
</evidence>
<dbReference type="PANTHER" id="PTHR35794:SF2">
    <property type="entry name" value="CELL DIVISION PROTEIN DIVIVA"/>
    <property type="match status" value="1"/>
</dbReference>
<proteinExistence type="inferred from homology"/>
<dbReference type="GO" id="GO:0051301">
    <property type="term" value="P:cell division"/>
    <property type="evidence" value="ECO:0007669"/>
    <property type="project" value="UniProtKB-KW"/>
</dbReference>
<dbReference type="NCBIfam" id="TIGR03544">
    <property type="entry name" value="DivI1A_domain"/>
    <property type="match status" value="1"/>
</dbReference>
<dbReference type="InterPro" id="IPR019933">
    <property type="entry name" value="DivIVA_domain"/>
</dbReference>
<evidence type="ECO:0000256" key="2">
    <source>
        <dbReference type="ARBA" id="ARBA00009008"/>
    </source>
</evidence>
<dbReference type="SUPFAM" id="SSF58113">
    <property type="entry name" value="Apolipoprotein A-I"/>
    <property type="match status" value="1"/>
</dbReference>
<dbReference type="EMBL" id="JACRSR010000005">
    <property type="protein sequence ID" value="MBC8532182.1"/>
    <property type="molecule type" value="Genomic_DNA"/>
</dbReference>
<keyword evidence="6" id="KW-0131">Cell cycle</keyword>
<evidence type="ECO:0000256" key="5">
    <source>
        <dbReference type="ARBA" id="ARBA00023054"/>
    </source>
</evidence>
<dbReference type="PANTHER" id="PTHR35794">
    <property type="entry name" value="CELL DIVISION PROTEIN DIVIVA"/>
    <property type="match status" value="1"/>
</dbReference>
<keyword evidence="9" id="KW-1185">Reference proteome</keyword>
<evidence type="ECO:0000256" key="1">
    <source>
        <dbReference type="ARBA" id="ARBA00004496"/>
    </source>
</evidence>
<evidence type="ECO:0000256" key="3">
    <source>
        <dbReference type="ARBA" id="ARBA00022490"/>
    </source>
</evidence>
<feature type="region of interest" description="Disordered" evidence="7">
    <location>
        <begin position="163"/>
        <end position="198"/>
    </location>
</feature>
<dbReference type="InterPro" id="IPR007793">
    <property type="entry name" value="DivIVA_fam"/>
</dbReference>
<keyword evidence="3" id="KW-0963">Cytoplasm</keyword>
<accession>A0A926D6D6</accession>
<reference evidence="8" key="1">
    <citation type="submission" date="2020-08" db="EMBL/GenBank/DDBJ databases">
        <title>Genome public.</title>
        <authorList>
            <person name="Liu C."/>
            <person name="Sun Q."/>
        </authorList>
    </citation>
    <scope>NUCLEOTIDE SEQUENCE</scope>
    <source>
        <strain evidence="8">NSJ-53</strain>
    </source>
</reference>
<dbReference type="GO" id="GO:0005737">
    <property type="term" value="C:cytoplasm"/>
    <property type="evidence" value="ECO:0007669"/>
    <property type="project" value="UniProtKB-SubCell"/>
</dbReference>
<comment type="caution">
    <text evidence="8">The sequence shown here is derived from an EMBL/GenBank/DDBJ whole genome shotgun (WGS) entry which is preliminary data.</text>
</comment>
<dbReference type="Proteomes" id="UP000623172">
    <property type="component" value="Unassembled WGS sequence"/>
</dbReference>
<comment type="subcellular location">
    <subcellularLocation>
        <location evidence="1">Cytoplasm</location>
    </subcellularLocation>
</comment>
<evidence type="ECO:0000256" key="7">
    <source>
        <dbReference type="SAM" id="MobiDB-lite"/>
    </source>
</evidence>
<sequence>MSMALTPMDIHNKDFSRSFRGYQEEEVDRFLDEVVATFEQLYRDNSDMKDRITSMMEQMEYFKAMEATLKETLVTAQRAADELVEKAHGKAASILEEAETEARHIVEEAKSQHQRMMEEANGELEAMESRQRSLEEKLYRYHLSMKDMLELQLETLKQSQKRMEQMNEFPVPKEEEVDTGAFVSEPGQPVHLEVPEEE</sequence>
<evidence type="ECO:0000313" key="8">
    <source>
        <dbReference type="EMBL" id="MBC8532182.1"/>
    </source>
</evidence>
<keyword evidence="5" id="KW-0175">Coiled coil</keyword>
<evidence type="ECO:0000313" key="9">
    <source>
        <dbReference type="Proteomes" id="UP000623172"/>
    </source>
</evidence>
<dbReference type="AlphaFoldDB" id="A0A926D6D6"/>
<gene>
    <name evidence="8" type="ORF">H8696_10035</name>
</gene>
<comment type="similarity">
    <text evidence="2">Belongs to the DivIVA family.</text>
</comment>
<protein>
    <submittedName>
        <fullName evidence="8">DivIVA domain-containing protein</fullName>
    </submittedName>
</protein>
<name>A0A926D6D6_9FIRM</name>
<organism evidence="8 9">
    <name type="scientific">Gehongia tenuis</name>
    <dbReference type="NCBI Taxonomy" id="2763655"/>
    <lineage>
        <taxon>Bacteria</taxon>
        <taxon>Bacillati</taxon>
        <taxon>Bacillota</taxon>
        <taxon>Clostridia</taxon>
        <taxon>Christensenellales</taxon>
        <taxon>Christensenellaceae</taxon>
        <taxon>Gehongia</taxon>
    </lineage>
</organism>
<dbReference type="Pfam" id="PF05103">
    <property type="entry name" value="DivIVA"/>
    <property type="match status" value="1"/>
</dbReference>
<dbReference type="Gene3D" id="6.10.250.660">
    <property type="match status" value="1"/>
</dbReference>
<keyword evidence="4" id="KW-0132">Cell division</keyword>
<dbReference type="RefSeq" id="WP_249317298.1">
    <property type="nucleotide sequence ID" value="NZ_JACRSR010000005.1"/>
</dbReference>